<sequence length="363" mass="40933">MPNSIYSQDLRLLLPETIWLEPEHFLLAHQISSSLITNAADAWQIYLNTLALIALEVWLQERLPNQLVLRDINVIATAGNLTIGEYKFCAIATEHLLSETVAIPQELIANPESSAHFYVVLEVLEEQEEVVIRGFLPHNKLVEIKNNLELPISEGCYQLPLSLFDIEPNHLLLYQHYVQAAEFAVSVAENKDTQVSENVSKILHSTATKLSEWLEGVINQGWQTIDSLCNPQLGLAFSTRNIDKDTKRAKIIDLGIDLGNKKVALLLNISPVTFSSVDSKLKDSENENKISVLAQLYPMGGERFLPHDIKLILLSKSGKVLQEVTSRIQDNYIQLKPFKGEYGTKFSIQISFENTIIKEDFEL</sequence>
<proteinExistence type="predicted"/>
<keyword evidence="2" id="KW-1185">Reference proteome</keyword>
<accession>A0A8J7F3Z3</accession>
<dbReference type="Proteomes" id="UP000620559">
    <property type="component" value="Unassembled WGS sequence"/>
</dbReference>
<dbReference type="RefSeq" id="WP_193919327.1">
    <property type="nucleotide sequence ID" value="NZ_JADEWL010000021.1"/>
</dbReference>
<dbReference type="InterPro" id="IPR014951">
    <property type="entry name" value="DUF1822"/>
</dbReference>
<dbReference type="EMBL" id="JADEWL010000021">
    <property type="protein sequence ID" value="MBE9212930.1"/>
    <property type="molecule type" value="Genomic_DNA"/>
</dbReference>
<evidence type="ECO:0000313" key="1">
    <source>
        <dbReference type="EMBL" id="MBE9212930.1"/>
    </source>
</evidence>
<name>A0A8J7F3Z3_9CYAN</name>
<evidence type="ECO:0000313" key="2">
    <source>
        <dbReference type="Proteomes" id="UP000620559"/>
    </source>
</evidence>
<reference evidence="1" key="1">
    <citation type="submission" date="2020-10" db="EMBL/GenBank/DDBJ databases">
        <authorList>
            <person name="Castelo-Branco R."/>
            <person name="Eusebio N."/>
            <person name="Adriana R."/>
            <person name="Vieira A."/>
            <person name="Brugerolle De Fraissinette N."/>
            <person name="Rezende De Castro R."/>
            <person name="Schneider M.P."/>
            <person name="Vasconcelos V."/>
            <person name="Leao P.N."/>
        </authorList>
    </citation>
    <scope>NUCLEOTIDE SEQUENCE</scope>
    <source>
        <strain evidence="1">LEGE 06105</strain>
    </source>
</reference>
<protein>
    <submittedName>
        <fullName evidence="1">DUF1822 family protein</fullName>
    </submittedName>
</protein>
<organism evidence="1 2">
    <name type="scientific">Plectonema cf. radiosum LEGE 06105</name>
    <dbReference type="NCBI Taxonomy" id="945769"/>
    <lineage>
        <taxon>Bacteria</taxon>
        <taxon>Bacillati</taxon>
        <taxon>Cyanobacteriota</taxon>
        <taxon>Cyanophyceae</taxon>
        <taxon>Oscillatoriophycideae</taxon>
        <taxon>Oscillatoriales</taxon>
        <taxon>Microcoleaceae</taxon>
        <taxon>Plectonema</taxon>
    </lineage>
</organism>
<dbReference type="Pfam" id="PF08852">
    <property type="entry name" value="DUF1822"/>
    <property type="match status" value="1"/>
</dbReference>
<gene>
    <name evidence="1" type="ORF">IQ247_09550</name>
</gene>
<dbReference type="AlphaFoldDB" id="A0A8J7F3Z3"/>
<comment type="caution">
    <text evidence="1">The sequence shown here is derived from an EMBL/GenBank/DDBJ whole genome shotgun (WGS) entry which is preliminary data.</text>
</comment>